<evidence type="ECO:0000313" key="3">
    <source>
        <dbReference type="Proteomes" id="UP000184612"/>
    </source>
</evidence>
<sequence length="550" mass="60945">MKLEIGLRKAALLGIVCLSVVFCNTGSIKEANASTANPESSLAAANNTLSEKNSNLYPMHAITNGNDLYGFVDQTGSIVIKPSYTWAGNFSDGLAVVYQDGTYLAINTKGKVILKTSNYVNDFHNGLASFTDTKTYKNGYINNKGKIVIKASYNFASDFGKDHTAIVSKSGKFYRINSEGKILKTYPLNIKNYYGVTGDGYITYTDSKTFLEGVKDLNGKTILKASYSDATYLGNGLFGVKKKLPDGEGYLTGVMPSALFDKNGKQLTSYKYYDLSVYTNQYASCTDSKYTYLIDTKGNKVSSFPKQEGRGTLTVLGNVVQANIDNTLYYLKMDGTLIWKGAEATALSSGITVHSVKVKPNKYVAIYYPKLEGLSDLSTQKKINDKLEGLFTADRMKLTEKDALMVDDNFSVDQLKDLLVICRTGYDFPFGAAHGTPIRLYYFIDTKTGTFYQFKDLFKKDSNYVKALDNIVRKKMKAQETADGSFYFTSDSTYVTESQFFDLSNDTLTVYFDSGAIAPYAAGFPQFEIPFSDITNLIDKDGAFWKSFHQ</sequence>
<dbReference type="EMBL" id="FRFD01000006">
    <property type="protein sequence ID" value="SHO49172.1"/>
    <property type="molecule type" value="Genomic_DNA"/>
</dbReference>
<dbReference type="OrthoDB" id="5637at2"/>
<dbReference type="PANTHER" id="PTHR37841">
    <property type="entry name" value="GLR2918 PROTEIN"/>
    <property type="match status" value="1"/>
</dbReference>
<dbReference type="InterPro" id="IPR037126">
    <property type="entry name" value="PdaC/RsiV-like_sf"/>
</dbReference>
<dbReference type="AlphaFoldDB" id="A0A1M7Y959"/>
<feature type="domain" description="DUF3298" evidence="1">
    <location>
        <begin position="455"/>
        <end position="532"/>
    </location>
</feature>
<dbReference type="RefSeq" id="WP_073588868.1">
    <property type="nucleotide sequence ID" value="NZ_FRFD01000006.1"/>
</dbReference>
<proteinExistence type="predicted"/>
<gene>
    <name evidence="2" type="ORF">SAMN02745217_02165</name>
</gene>
<reference evidence="2 3" key="1">
    <citation type="submission" date="2016-12" db="EMBL/GenBank/DDBJ databases">
        <authorList>
            <person name="Song W.-J."/>
            <person name="Kurnit D.M."/>
        </authorList>
    </citation>
    <scope>NUCLEOTIDE SEQUENCE [LARGE SCALE GENOMIC DNA]</scope>
    <source>
        <strain evidence="2 3">DSM 12503</strain>
    </source>
</reference>
<dbReference type="Proteomes" id="UP000184612">
    <property type="component" value="Unassembled WGS sequence"/>
</dbReference>
<dbReference type="InterPro" id="IPR032774">
    <property type="entry name" value="WG_beta_rep"/>
</dbReference>
<organism evidence="2 3">
    <name type="scientific">Anaerocolumna xylanovorans DSM 12503</name>
    <dbReference type="NCBI Taxonomy" id="1121345"/>
    <lineage>
        <taxon>Bacteria</taxon>
        <taxon>Bacillati</taxon>
        <taxon>Bacillota</taxon>
        <taxon>Clostridia</taxon>
        <taxon>Lachnospirales</taxon>
        <taxon>Lachnospiraceae</taxon>
        <taxon>Anaerocolumna</taxon>
    </lineage>
</organism>
<evidence type="ECO:0000313" key="2">
    <source>
        <dbReference type="EMBL" id="SHO49172.1"/>
    </source>
</evidence>
<evidence type="ECO:0000259" key="1">
    <source>
        <dbReference type="Pfam" id="PF11738"/>
    </source>
</evidence>
<accession>A0A1M7Y959</accession>
<dbReference type="Pfam" id="PF14903">
    <property type="entry name" value="WG_beta_rep"/>
    <property type="match status" value="4"/>
</dbReference>
<dbReference type="Gene3D" id="3.90.640.20">
    <property type="entry name" value="Heat-shock cognate protein, ATPase"/>
    <property type="match status" value="1"/>
</dbReference>
<dbReference type="PANTHER" id="PTHR37841:SF1">
    <property type="entry name" value="DUF3298 DOMAIN-CONTAINING PROTEIN"/>
    <property type="match status" value="1"/>
</dbReference>
<keyword evidence="3" id="KW-1185">Reference proteome</keyword>
<name>A0A1M7Y959_9FIRM</name>
<protein>
    <submittedName>
        <fullName evidence="2">WG containing repeat-containing protein</fullName>
    </submittedName>
</protein>
<dbReference type="InterPro" id="IPR021729">
    <property type="entry name" value="DUF3298"/>
</dbReference>
<dbReference type="Pfam" id="PF11738">
    <property type="entry name" value="DUF3298"/>
    <property type="match status" value="1"/>
</dbReference>
<dbReference type="STRING" id="1121345.SAMN02745217_02165"/>